<name>A0A5B7CM38_PORTR</name>
<evidence type="ECO:0000313" key="2">
    <source>
        <dbReference type="EMBL" id="MPC09754.1"/>
    </source>
</evidence>
<accession>A0A5B7CM38</accession>
<organism evidence="2 3">
    <name type="scientific">Portunus trituberculatus</name>
    <name type="common">Swimming crab</name>
    <name type="synonym">Neptunus trituberculatus</name>
    <dbReference type="NCBI Taxonomy" id="210409"/>
    <lineage>
        <taxon>Eukaryota</taxon>
        <taxon>Metazoa</taxon>
        <taxon>Ecdysozoa</taxon>
        <taxon>Arthropoda</taxon>
        <taxon>Crustacea</taxon>
        <taxon>Multicrustacea</taxon>
        <taxon>Malacostraca</taxon>
        <taxon>Eumalacostraca</taxon>
        <taxon>Eucarida</taxon>
        <taxon>Decapoda</taxon>
        <taxon>Pleocyemata</taxon>
        <taxon>Brachyura</taxon>
        <taxon>Eubrachyura</taxon>
        <taxon>Portunoidea</taxon>
        <taxon>Portunidae</taxon>
        <taxon>Portuninae</taxon>
        <taxon>Portunus</taxon>
    </lineage>
</organism>
<dbReference type="Proteomes" id="UP000324222">
    <property type="component" value="Unassembled WGS sequence"/>
</dbReference>
<sequence length="78" mass="8591">MIFPLTSPPPSHPFVSLKTEHRNASQVKPSHQSAPTRTDPSMQIPTIFRLASLRPTNPPQHSFVAAPTTLDLTNLCPH</sequence>
<evidence type="ECO:0000256" key="1">
    <source>
        <dbReference type="SAM" id="MobiDB-lite"/>
    </source>
</evidence>
<protein>
    <submittedName>
        <fullName evidence="2">Uncharacterized protein</fullName>
    </submittedName>
</protein>
<keyword evidence="3" id="KW-1185">Reference proteome</keyword>
<comment type="caution">
    <text evidence="2">The sequence shown here is derived from an EMBL/GenBank/DDBJ whole genome shotgun (WGS) entry which is preliminary data.</text>
</comment>
<reference evidence="2 3" key="1">
    <citation type="submission" date="2019-05" db="EMBL/GenBank/DDBJ databases">
        <title>Another draft genome of Portunus trituberculatus and its Hox gene families provides insights of decapod evolution.</title>
        <authorList>
            <person name="Jeong J.-H."/>
            <person name="Song I."/>
            <person name="Kim S."/>
            <person name="Choi T."/>
            <person name="Kim D."/>
            <person name="Ryu S."/>
            <person name="Kim W."/>
        </authorList>
    </citation>
    <scope>NUCLEOTIDE SEQUENCE [LARGE SCALE GENOMIC DNA]</scope>
    <source>
        <tissue evidence="2">Muscle</tissue>
    </source>
</reference>
<proteinExistence type="predicted"/>
<feature type="region of interest" description="Disordered" evidence="1">
    <location>
        <begin position="1"/>
        <end position="42"/>
    </location>
</feature>
<dbReference type="EMBL" id="VSRR010000083">
    <property type="protein sequence ID" value="MPC09754.1"/>
    <property type="molecule type" value="Genomic_DNA"/>
</dbReference>
<gene>
    <name evidence="2" type="ORF">E2C01_002372</name>
</gene>
<evidence type="ECO:0000313" key="3">
    <source>
        <dbReference type="Proteomes" id="UP000324222"/>
    </source>
</evidence>
<dbReference type="AlphaFoldDB" id="A0A5B7CM38"/>
<feature type="compositionally biased region" description="Pro residues" evidence="1">
    <location>
        <begin position="1"/>
        <end position="12"/>
    </location>
</feature>
<feature type="compositionally biased region" description="Polar residues" evidence="1">
    <location>
        <begin position="24"/>
        <end position="42"/>
    </location>
</feature>